<reference evidence="4 5" key="1">
    <citation type="submission" date="2015-03" db="EMBL/GenBank/DDBJ databases">
        <title>Genome sequencing of Methylobacterium variabile DSM 16961.</title>
        <authorList>
            <person name="Chaudhry V."/>
            <person name="Patil P.B."/>
        </authorList>
    </citation>
    <scope>NUCLEOTIDE SEQUENCE [LARGE SCALE GENOMIC DNA]</scope>
    <source>
        <strain evidence="4 5">DSM 16961</strain>
    </source>
</reference>
<dbReference type="SUPFAM" id="SSF55447">
    <property type="entry name" value="CO dehydrogenase flavoprotein C-terminal domain-like"/>
    <property type="match status" value="1"/>
</dbReference>
<dbReference type="AlphaFoldDB" id="A0A0J6TA00"/>
<dbReference type="Pfam" id="PF00941">
    <property type="entry name" value="FAD_binding_5"/>
    <property type="match status" value="1"/>
</dbReference>
<dbReference type="InterPro" id="IPR016167">
    <property type="entry name" value="FAD-bd_PCMH_sub1"/>
</dbReference>
<dbReference type="InterPro" id="IPR036318">
    <property type="entry name" value="FAD-bd_PCMH-like_sf"/>
</dbReference>
<dbReference type="PANTHER" id="PTHR42659">
    <property type="entry name" value="XANTHINE DEHYDROGENASE SUBUNIT C-RELATED"/>
    <property type="match status" value="1"/>
</dbReference>
<gene>
    <name evidence="4" type="ORF">VQ02_02020</name>
</gene>
<evidence type="ECO:0000256" key="2">
    <source>
        <dbReference type="ARBA" id="ARBA00022827"/>
    </source>
</evidence>
<dbReference type="PANTHER" id="PTHR42659:SF5">
    <property type="entry name" value="ALDEHYDE OXIDOREDUCTASE FAD-BINDING SUBUNIT PAOB"/>
    <property type="match status" value="1"/>
</dbReference>
<dbReference type="SMART" id="SM01092">
    <property type="entry name" value="CO_deh_flav_C"/>
    <property type="match status" value="1"/>
</dbReference>
<dbReference type="Pfam" id="PF03450">
    <property type="entry name" value="CO_deh_flav_C"/>
    <property type="match status" value="1"/>
</dbReference>
<dbReference type="OrthoDB" id="9814706at2"/>
<dbReference type="Proteomes" id="UP000035955">
    <property type="component" value="Unassembled WGS sequence"/>
</dbReference>
<dbReference type="PROSITE" id="PS51387">
    <property type="entry name" value="FAD_PCMH"/>
    <property type="match status" value="1"/>
</dbReference>
<dbReference type="InterPro" id="IPR016169">
    <property type="entry name" value="FAD-bd_PCMH_sub2"/>
</dbReference>
<dbReference type="PATRIC" id="fig|298794.3.peg.909"/>
<organism evidence="4 5">
    <name type="scientific">Methylobacterium variabile</name>
    <dbReference type="NCBI Taxonomy" id="298794"/>
    <lineage>
        <taxon>Bacteria</taxon>
        <taxon>Pseudomonadati</taxon>
        <taxon>Pseudomonadota</taxon>
        <taxon>Alphaproteobacteria</taxon>
        <taxon>Hyphomicrobiales</taxon>
        <taxon>Methylobacteriaceae</taxon>
        <taxon>Methylobacterium</taxon>
    </lineage>
</organism>
<dbReference type="Gene3D" id="3.30.43.10">
    <property type="entry name" value="Uridine Diphospho-n-acetylenolpyruvylglucosamine Reductase, domain 2"/>
    <property type="match status" value="1"/>
</dbReference>
<keyword evidence="1" id="KW-0285">Flavoprotein</keyword>
<keyword evidence="5" id="KW-1185">Reference proteome</keyword>
<dbReference type="InterPro" id="IPR036683">
    <property type="entry name" value="CO_DH_flav_C_dom_sf"/>
</dbReference>
<dbReference type="Gene3D" id="3.30.465.10">
    <property type="match status" value="2"/>
</dbReference>
<dbReference type="InterPro" id="IPR005107">
    <property type="entry name" value="CO_DH_flav_C"/>
</dbReference>
<sequence length="316" mass="33078">MRPFTYERAASTAAAVAAVAARPGARFIAGGTNLLDLMKVQIETPAHLVDIRHLPLRGIEDTPDGGLRIGALATNTEVASHPRVKRDYGVLARAIVAGATGQLRNKATTAGNLLQRNRCPYFYETTLPCNKRQPGSGCAALGGVTRSLAVVGTSPHCIAQNPGDMAVALRILDATVETVRPDGSPRTIAIGDVHLLPGDNPEIEHPLAPGELITAVTLPRPPGGTHHYHKVRDRASYAFAIVSVAAVLQKDGTGRVAFGSVAPRPWRVEAAEALLPHGPAAVVTTAFQGATPTAENAFKIPLAARTLALVLAEARA</sequence>
<feature type="domain" description="FAD-binding PCMH-type" evidence="3">
    <location>
        <begin position="1"/>
        <end position="223"/>
    </location>
</feature>
<dbReference type="Gene3D" id="3.30.390.50">
    <property type="entry name" value="CO dehydrogenase flavoprotein, C-terminal domain"/>
    <property type="match status" value="1"/>
</dbReference>
<dbReference type="InterPro" id="IPR002346">
    <property type="entry name" value="Mopterin_DH_FAD-bd"/>
</dbReference>
<comment type="caution">
    <text evidence="4">The sequence shown here is derived from an EMBL/GenBank/DDBJ whole genome shotgun (WGS) entry which is preliminary data.</text>
</comment>
<keyword evidence="2" id="KW-0274">FAD</keyword>
<evidence type="ECO:0000259" key="3">
    <source>
        <dbReference type="PROSITE" id="PS51387"/>
    </source>
</evidence>
<evidence type="ECO:0000256" key="1">
    <source>
        <dbReference type="ARBA" id="ARBA00022630"/>
    </source>
</evidence>
<evidence type="ECO:0000313" key="4">
    <source>
        <dbReference type="EMBL" id="KMO42727.1"/>
    </source>
</evidence>
<dbReference type="RefSeq" id="WP_048442486.1">
    <property type="nucleotide sequence ID" value="NZ_LABY01000013.1"/>
</dbReference>
<protein>
    <submittedName>
        <fullName evidence="4">Molybdopterin dehydrogenase</fullName>
    </submittedName>
</protein>
<proteinExistence type="predicted"/>
<dbReference type="GO" id="GO:0071949">
    <property type="term" value="F:FAD binding"/>
    <property type="evidence" value="ECO:0007669"/>
    <property type="project" value="InterPro"/>
</dbReference>
<accession>A0A0J6TA00</accession>
<dbReference type="GO" id="GO:0016491">
    <property type="term" value="F:oxidoreductase activity"/>
    <property type="evidence" value="ECO:0007669"/>
    <property type="project" value="InterPro"/>
</dbReference>
<dbReference type="InterPro" id="IPR016166">
    <property type="entry name" value="FAD-bd_PCMH"/>
</dbReference>
<name>A0A0J6TA00_9HYPH</name>
<dbReference type="InterPro" id="IPR051312">
    <property type="entry name" value="Diverse_Substr_Oxidored"/>
</dbReference>
<evidence type="ECO:0000313" key="5">
    <source>
        <dbReference type="Proteomes" id="UP000035955"/>
    </source>
</evidence>
<dbReference type="EMBL" id="LABY01000013">
    <property type="protein sequence ID" value="KMO42727.1"/>
    <property type="molecule type" value="Genomic_DNA"/>
</dbReference>
<dbReference type="SUPFAM" id="SSF56176">
    <property type="entry name" value="FAD-binding/transporter-associated domain-like"/>
    <property type="match status" value="1"/>
</dbReference>